<feature type="transmembrane region" description="Helical" evidence="1">
    <location>
        <begin position="12"/>
        <end position="30"/>
    </location>
</feature>
<dbReference type="EMBL" id="CAQQ02009161">
    <property type="status" value="NOT_ANNOTATED_CDS"/>
    <property type="molecule type" value="Genomic_DNA"/>
</dbReference>
<dbReference type="AlphaFoldDB" id="T1GI22"/>
<keyword evidence="3" id="KW-1185">Reference proteome</keyword>
<protein>
    <submittedName>
        <fullName evidence="2">Uncharacterized protein</fullName>
    </submittedName>
</protein>
<evidence type="ECO:0000313" key="3">
    <source>
        <dbReference type="Proteomes" id="UP000015102"/>
    </source>
</evidence>
<sequence>MYICISYLLYEHLLPFLFKTCIILLVFHALKKSATEYVFTASSKKDCIPVEHTYFLKNPFSEYVFATYSKLIFAAWEMLPKLRTIQLRCEFTIRKSNFTPVQNYVTPKLRQISFRCGELI</sequence>
<organism evidence="2 3">
    <name type="scientific">Megaselia scalaris</name>
    <name type="common">Humpbacked fly</name>
    <name type="synonym">Phora scalaris</name>
    <dbReference type="NCBI Taxonomy" id="36166"/>
    <lineage>
        <taxon>Eukaryota</taxon>
        <taxon>Metazoa</taxon>
        <taxon>Ecdysozoa</taxon>
        <taxon>Arthropoda</taxon>
        <taxon>Hexapoda</taxon>
        <taxon>Insecta</taxon>
        <taxon>Pterygota</taxon>
        <taxon>Neoptera</taxon>
        <taxon>Endopterygota</taxon>
        <taxon>Diptera</taxon>
        <taxon>Brachycera</taxon>
        <taxon>Muscomorpha</taxon>
        <taxon>Platypezoidea</taxon>
        <taxon>Phoridae</taxon>
        <taxon>Megaseliini</taxon>
        <taxon>Megaselia</taxon>
    </lineage>
</organism>
<evidence type="ECO:0000256" key="1">
    <source>
        <dbReference type="SAM" id="Phobius"/>
    </source>
</evidence>
<accession>T1GI22</accession>
<dbReference type="Proteomes" id="UP000015102">
    <property type="component" value="Unassembled WGS sequence"/>
</dbReference>
<dbReference type="EnsemblMetazoa" id="MESCA003089-RA">
    <property type="protein sequence ID" value="MESCA003089-PA"/>
    <property type="gene ID" value="MESCA003089"/>
</dbReference>
<keyword evidence="1" id="KW-0812">Transmembrane</keyword>
<reference evidence="2" key="2">
    <citation type="submission" date="2015-06" db="UniProtKB">
        <authorList>
            <consortium name="EnsemblMetazoa"/>
        </authorList>
    </citation>
    <scope>IDENTIFICATION</scope>
</reference>
<reference evidence="3" key="1">
    <citation type="submission" date="2013-02" db="EMBL/GenBank/DDBJ databases">
        <authorList>
            <person name="Hughes D."/>
        </authorList>
    </citation>
    <scope>NUCLEOTIDE SEQUENCE</scope>
    <source>
        <strain>Durham</strain>
        <strain evidence="3">NC isolate 2 -- Noor lab</strain>
    </source>
</reference>
<dbReference type="HOGENOM" id="CLU_2052283_0_0_1"/>
<evidence type="ECO:0000313" key="2">
    <source>
        <dbReference type="EnsemblMetazoa" id="MESCA003089-PA"/>
    </source>
</evidence>
<keyword evidence="1" id="KW-0472">Membrane</keyword>
<proteinExistence type="predicted"/>
<dbReference type="EMBL" id="CAQQ02009160">
    <property type="status" value="NOT_ANNOTATED_CDS"/>
    <property type="molecule type" value="Genomic_DNA"/>
</dbReference>
<name>T1GI22_MEGSC</name>
<keyword evidence="1" id="KW-1133">Transmembrane helix</keyword>